<feature type="domain" description="NADH:quinone oxidoreductase/Mrp antiporter transmembrane" evidence="9">
    <location>
        <begin position="128"/>
        <end position="403"/>
    </location>
</feature>
<dbReference type="EC" id="1.6.99.5" evidence="10"/>
<feature type="transmembrane region" description="Helical" evidence="8">
    <location>
        <begin position="289"/>
        <end position="311"/>
    </location>
</feature>
<evidence type="ECO:0000256" key="4">
    <source>
        <dbReference type="ARBA" id="ARBA00022989"/>
    </source>
</evidence>
<dbReference type="RefSeq" id="WP_015774784.1">
    <property type="nucleotide sequence ID" value="NC_013173.1"/>
</dbReference>
<keyword evidence="2" id="KW-1003">Cell membrane</keyword>
<gene>
    <name evidence="10" type="ordered locus">Dbac_2618</name>
</gene>
<name>C7LSU5_DESBD</name>
<dbReference type="InterPro" id="IPR052175">
    <property type="entry name" value="ComplexI-like_HydComp"/>
</dbReference>
<keyword evidence="4 8" id="KW-1133">Transmembrane helix</keyword>
<proteinExistence type="predicted"/>
<evidence type="ECO:0000313" key="11">
    <source>
        <dbReference type="Proteomes" id="UP000002216"/>
    </source>
</evidence>
<feature type="transmembrane region" description="Helical" evidence="8">
    <location>
        <begin position="66"/>
        <end position="90"/>
    </location>
</feature>
<dbReference type="GO" id="GO:0016491">
    <property type="term" value="F:oxidoreductase activity"/>
    <property type="evidence" value="ECO:0007669"/>
    <property type="project" value="UniProtKB-KW"/>
</dbReference>
<keyword evidence="6 8" id="KW-0472">Membrane</keyword>
<accession>C7LSU5</accession>
<keyword evidence="3 7" id="KW-0812">Transmembrane</keyword>
<feature type="transmembrane region" description="Helical" evidence="8">
    <location>
        <begin position="416"/>
        <end position="442"/>
    </location>
</feature>
<dbReference type="PRINTS" id="PR01434">
    <property type="entry name" value="NADHDHGNASE5"/>
</dbReference>
<dbReference type="EMBL" id="CP001629">
    <property type="protein sequence ID" value="ACU90695.1"/>
    <property type="molecule type" value="Genomic_DNA"/>
</dbReference>
<organism evidence="10 11">
    <name type="scientific">Desulfomicrobium baculatum (strain DSM 4028 / VKM B-1378 / X)</name>
    <name type="common">Desulfovibrio baculatus</name>
    <dbReference type="NCBI Taxonomy" id="525897"/>
    <lineage>
        <taxon>Bacteria</taxon>
        <taxon>Pseudomonadati</taxon>
        <taxon>Thermodesulfobacteriota</taxon>
        <taxon>Desulfovibrionia</taxon>
        <taxon>Desulfovibrionales</taxon>
        <taxon>Desulfomicrobiaceae</taxon>
        <taxon>Desulfomicrobium</taxon>
    </lineage>
</organism>
<keyword evidence="5 10" id="KW-0560">Oxidoreductase</keyword>
<feature type="transmembrane region" description="Helical" evidence="8">
    <location>
        <begin position="200"/>
        <end position="220"/>
    </location>
</feature>
<dbReference type="Pfam" id="PF00361">
    <property type="entry name" value="Proton_antipo_M"/>
    <property type="match status" value="1"/>
</dbReference>
<evidence type="ECO:0000256" key="5">
    <source>
        <dbReference type="ARBA" id="ARBA00023002"/>
    </source>
</evidence>
<protein>
    <submittedName>
        <fullName evidence="10">NADH dehydrogenase (Quinone)</fullName>
        <ecNumber evidence="10">1.6.99.5</ecNumber>
    </submittedName>
</protein>
<feature type="transmembrane region" description="Helical" evidence="8">
    <location>
        <begin position="158"/>
        <end position="180"/>
    </location>
</feature>
<dbReference type="AlphaFoldDB" id="C7LSU5"/>
<evidence type="ECO:0000256" key="7">
    <source>
        <dbReference type="RuleBase" id="RU000320"/>
    </source>
</evidence>
<evidence type="ECO:0000259" key="9">
    <source>
        <dbReference type="Pfam" id="PF00361"/>
    </source>
</evidence>
<feature type="transmembrane region" description="Helical" evidence="8">
    <location>
        <begin position="261"/>
        <end position="282"/>
    </location>
</feature>
<dbReference type="KEGG" id="dba:Dbac_2618"/>
<feature type="transmembrane region" description="Helical" evidence="8">
    <location>
        <begin position="506"/>
        <end position="525"/>
    </location>
</feature>
<dbReference type="HOGENOM" id="CLU_007100_8_1_7"/>
<dbReference type="PANTHER" id="PTHR42682:SF3">
    <property type="entry name" value="FORMATE HYDROGENLYASE SUBUNIT 3-RELATED"/>
    <property type="match status" value="1"/>
</dbReference>
<feature type="transmembrane region" description="Helical" evidence="8">
    <location>
        <begin position="331"/>
        <end position="351"/>
    </location>
</feature>
<dbReference type="STRING" id="525897.Dbac_2618"/>
<evidence type="ECO:0000256" key="2">
    <source>
        <dbReference type="ARBA" id="ARBA00022475"/>
    </source>
</evidence>
<evidence type="ECO:0000256" key="1">
    <source>
        <dbReference type="ARBA" id="ARBA00004651"/>
    </source>
</evidence>
<feature type="transmembrane region" description="Helical" evidence="8">
    <location>
        <begin position="463"/>
        <end position="491"/>
    </location>
</feature>
<feature type="transmembrane region" description="Helical" evidence="8">
    <location>
        <begin position="30"/>
        <end position="54"/>
    </location>
</feature>
<dbReference type="eggNOG" id="COG0651">
    <property type="taxonomic scope" value="Bacteria"/>
</dbReference>
<feature type="transmembrane region" description="Helical" evidence="8">
    <location>
        <begin position="363"/>
        <end position="384"/>
    </location>
</feature>
<feature type="transmembrane region" description="Helical" evidence="8">
    <location>
        <begin position="110"/>
        <end position="137"/>
    </location>
</feature>
<keyword evidence="11" id="KW-1185">Reference proteome</keyword>
<dbReference type="GO" id="GO:0005886">
    <property type="term" value="C:plasma membrane"/>
    <property type="evidence" value="ECO:0007669"/>
    <property type="project" value="UniProtKB-SubCell"/>
</dbReference>
<evidence type="ECO:0000256" key="6">
    <source>
        <dbReference type="ARBA" id="ARBA00023136"/>
    </source>
</evidence>
<evidence type="ECO:0000256" key="3">
    <source>
        <dbReference type="ARBA" id="ARBA00022692"/>
    </source>
</evidence>
<evidence type="ECO:0000313" key="10">
    <source>
        <dbReference type="EMBL" id="ACU90695.1"/>
    </source>
</evidence>
<reference evidence="10 11" key="1">
    <citation type="journal article" date="2009" name="Stand. Genomic Sci.">
        <title>Complete genome sequence of Desulfomicrobium baculatum type strain (X).</title>
        <authorList>
            <person name="Copeland A."/>
            <person name="Spring S."/>
            <person name="Goker M."/>
            <person name="Schneider S."/>
            <person name="Lapidus A."/>
            <person name="Del Rio T.G."/>
            <person name="Tice H."/>
            <person name="Cheng J.F."/>
            <person name="Chen F."/>
            <person name="Nolan M."/>
            <person name="Bruce D."/>
            <person name="Goodwin L."/>
            <person name="Pitluck S."/>
            <person name="Ivanova N."/>
            <person name="Mavrommatis K."/>
            <person name="Ovchinnikova G."/>
            <person name="Pati A."/>
            <person name="Chen A."/>
            <person name="Palaniappan K."/>
            <person name="Land M."/>
            <person name="Hauser L."/>
            <person name="Chang Y.J."/>
            <person name="Jeffries C.C."/>
            <person name="Meincke L."/>
            <person name="Sims D."/>
            <person name="Brettin T."/>
            <person name="Detter J.C."/>
            <person name="Han C."/>
            <person name="Chain P."/>
            <person name="Bristow J."/>
            <person name="Eisen J.A."/>
            <person name="Markowitz V."/>
            <person name="Hugenholtz P."/>
            <person name="Kyrpides N.C."/>
            <person name="Klenk H.P."/>
            <person name="Lucas S."/>
        </authorList>
    </citation>
    <scope>NUCLEOTIDE SEQUENCE [LARGE SCALE GENOMIC DNA]</scope>
    <source>
        <strain evidence="11">DSM 4028 / VKM B-1378 / X</strain>
    </source>
</reference>
<comment type="subcellular location">
    <subcellularLocation>
        <location evidence="1">Cell membrane</location>
        <topology evidence="1">Multi-pass membrane protein</topology>
    </subcellularLocation>
    <subcellularLocation>
        <location evidence="7">Membrane</location>
        <topology evidence="7">Multi-pass membrane protein</topology>
    </subcellularLocation>
</comment>
<feature type="transmembrane region" description="Helical" evidence="8">
    <location>
        <begin position="626"/>
        <end position="645"/>
    </location>
</feature>
<dbReference type="PANTHER" id="PTHR42682">
    <property type="entry name" value="HYDROGENASE-4 COMPONENT F"/>
    <property type="match status" value="1"/>
</dbReference>
<evidence type="ECO:0000256" key="8">
    <source>
        <dbReference type="SAM" id="Phobius"/>
    </source>
</evidence>
<dbReference type="Proteomes" id="UP000002216">
    <property type="component" value="Chromosome"/>
</dbReference>
<sequence length="646" mass="68347">MIAAFLGTSGLSLLLAMCMGRTYPRIWLGLSAVSALSGLYAALLVLLTTQAWLWHGEFALGGETPFLRLDGISALFLVLVCLVGGLGALYSHEYWSGQHHPRSAPKGRCWWSALTLSMGLVLTCANGLHFLFAWEAFALSAYFLITLDHDSTAGRKAGWLYLAASHAGTMALFAFFSALAARTGTWELGPVHAQAGLAPLFWLVLFGFGVKAGMFPLHIWLPSAHAGAPSHVSAIMSAVAIKMGVYGIVRFSGWLPMPASAGWVLLGIGCVSAILGIAFALAQNDIKRLLAYCSVENVGIILIGLGLAVLAVQHGQPVWGKAALAGTFLHIINHGIFKSLIFFGAGSVLHATGTRDMSRLGGLWKVMPWTATLFAIGAMAVSGLPPLNGFVGEWAIYQGLLRAVAQKGPAVGALPAVIVLAGAGAMALAAFAKSVGIVFLGAPRSKPAAHAVECGWFMRAPMLVLVTIMIAIGLLPGLFFRPAIGVVAVWAPQWAMTDPLLATRTLGATHTLLLCALLAGGFLILHKVRATGTRPGLTWDCGYAAPTAHMQYSSGSFAGIARGWFSWLLQPEMAIQRVRGFFPGKARVLERIPETVLEKIIGPGAQAISFAADGARRMQHGRLHLYILYVFLGVTALGLMVLLGGI</sequence>
<dbReference type="InterPro" id="IPR001750">
    <property type="entry name" value="ND/Mrp_TM"/>
</dbReference>